<reference evidence="2 3" key="1">
    <citation type="submission" date="2017-09" db="EMBL/GenBank/DDBJ databases">
        <title>Depth-based differentiation of microbial function through sediment-hosted aquifers and enrichment of novel symbionts in the deep terrestrial subsurface.</title>
        <authorList>
            <person name="Probst A.J."/>
            <person name="Ladd B."/>
            <person name="Jarett J.K."/>
            <person name="Geller-Mcgrath D.E."/>
            <person name="Sieber C.M."/>
            <person name="Emerson J.B."/>
            <person name="Anantharaman K."/>
            <person name="Thomas B.C."/>
            <person name="Malmstrom R."/>
            <person name="Stieglmeier M."/>
            <person name="Klingl A."/>
            <person name="Woyke T."/>
            <person name="Ryan C.M."/>
            <person name="Banfield J.F."/>
        </authorList>
    </citation>
    <scope>NUCLEOTIDE SEQUENCE [LARGE SCALE GENOMIC DNA]</scope>
    <source>
        <strain evidence="2">CG11_big_fil_rev_8_21_14_0_20_36_8</strain>
    </source>
</reference>
<feature type="transmembrane region" description="Helical" evidence="1">
    <location>
        <begin position="36"/>
        <end position="56"/>
    </location>
</feature>
<keyword evidence="1" id="KW-0472">Membrane</keyword>
<accession>A0A2M6IV18</accession>
<organism evidence="2 3">
    <name type="scientific">Candidatus Roizmanbacteria bacterium CG11_big_fil_rev_8_21_14_0_20_36_8</name>
    <dbReference type="NCBI Taxonomy" id="1974856"/>
    <lineage>
        <taxon>Bacteria</taxon>
        <taxon>Candidatus Roizmaniibacteriota</taxon>
    </lineage>
</organism>
<sequence length="130" mass="13660">FVVAGLAALFYLLLGAFAWVTSGGDKDAVTAAREKIQAAVIGMILIVGVLAIIWTLEQVIFNRRICLGLSCPLTLPGLLTQETMLKTDAGEAAWNTSDANCCVCLTESGSFGERINTFTTSCKDGVGVGI</sequence>
<keyword evidence="1" id="KW-0812">Transmembrane</keyword>
<keyword evidence="1" id="KW-1133">Transmembrane helix</keyword>
<evidence type="ECO:0000313" key="3">
    <source>
        <dbReference type="Proteomes" id="UP000231056"/>
    </source>
</evidence>
<evidence type="ECO:0000313" key="2">
    <source>
        <dbReference type="EMBL" id="PIQ73774.1"/>
    </source>
</evidence>
<dbReference type="EMBL" id="PCVM01000013">
    <property type="protein sequence ID" value="PIQ73774.1"/>
    <property type="molecule type" value="Genomic_DNA"/>
</dbReference>
<gene>
    <name evidence="2" type="ORF">COV58_00640</name>
</gene>
<comment type="caution">
    <text evidence="2">The sequence shown here is derived from an EMBL/GenBank/DDBJ whole genome shotgun (WGS) entry which is preliminary data.</text>
</comment>
<dbReference type="Proteomes" id="UP000231056">
    <property type="component" value="Unassembled WGS sequence"/>
</dbReference>
<evidence type="ECO:0000256" key="1">
    <source>
        <dbReference type="SAM" id="Phobius"/>
    </source>
</evidence>
<name>A0A2M6IV18_9BACT</name>
<feature type="non-terminal residue" evidence="2">
    <location>
        <position position="1"/>
    </location>
</feature>
<protein>
    <submittedName>
        <fullName evidence="2">Uncharacterized protein</fullName>
    </submittedName>
</protein>
<proteinExistence type="predicted"/>
<dbReference type="AlphaFoldDB" id="A0A2M6IV18"/>